<feature type="non-terminal residue" evidence="2">
    <location>
        <position position="1"/>
    </location>
</feature>
<keyword evidence="1" id="KW-0812">Transmembrane</keyword>
<gene>
    <name evidence="2" type="ORF">S03H2_32862</name>
</gene>
<proteinExistence type="predicted"/>
<keyword evidence="1" id="KW-1133">Transmembrane helix</keyword>
<keyword evidence="1" id="KW-0472">Membrane</keyword>
<reference evidence="2" key="1">
    <citation type="journal article" date="2014" name="Front. Microbiol.">
        <title>High frequency of phylogenetically diverse reductive dehalogenase-homologous genes in deep subseafloor sedimentary metagenomes.</title>
        <authorList>
            <person name="Kawai M."/>
            <person name="Futagami T."/>
            <person name="Toyoda A."/>
            <person name="Takaki Y."/>
            <person name="Nishi S."/>
            <person name="Hori S."/>
            <person name="Arai W."/>
            <person name="Tsubouchi T."/>
            <person name="Morono Y."/>
            <person name="Uchiyama I."/>
            <person name="Ito T."/>
            <person name="Fujiyama A."/>
            <person name="Inagaki F."/>
            <person name="Takami H."/>
        </authorList>
    </citation>
    <scope>NUCLEOTIDE SEQUENCE</scope>
    <source>
        <strain evidence="2">Expedition CK06-06</strain>
    </source>
</reference>
<organism evidence="2">
    <name type="scientific">marine sediment metagenome</name>
    <dbReference type="NCBI Taxonomy" id="412755"/>
    <lineage>
        <taxon>unclassified sequences</taxon>
        <taxon>metagenomes</taxon>
        <taxon>ecological metagenomes</taxon>
    </lineage>
</organism>
<evidence type="ECO:0000313" key="2">
    <source>
        <dbReference type="EMBL" id="GAH59114.1"/>
    </source>
</evidence>
<protein>
    <submittedName>
        <fullName evidence="2">Uncharacterized protein</fullName>
    </submittedName>
</protein>
<accession>X1HZ59</accession>
<feature type="transmembrane region" description="Helical" evidence="1">
    <location>
        <begin position="25"/>
        <end position="48"/>
    </location>
</feature>
<evidence type="ECO:0000256" key="1">
    <source>
        <dbReference type="SAM" id="Phobius"/>
    </source>
</evidence>
<dbReference type="EMBL" id="BARU01019978">
    <property type="protein sequence ID" value="GAH59114.1"/>
    <property type="molecule type" value="Genomic_DNA"/>
</dbReference>
<sequence>LLAEIYSDDYDIFFGLSTYGLADQLVLFSHGIFIGIFSIAGLGFEYCVCVNLKKRLVDIQISRENVIKNEKWNTFVYSLLNSILNRFEENLSDTEKFIHFLSRIIEERYHLLIDKGPHPLDIYPFLKIIADRAPFPVITEGKLSYINLEKALEIDQLTIYTCCSNNYSEEIEFICKLSNMKNIFFVPYEMPTLYTNENDENYFDLVKWTFAKDHKDCIWLDLRKVLIESCTPVEKTRSELLPSNVRLVKFPEYIKPLVVIKTYAIVQEEEKRSLGRAYWANILLWK</sequence>
<comment type="caution">
    <text evidence="2">The sequence shown here is derived from an EMBL/GenBank/DDBJ whole genome shotgun (WGS) entry which is preliminary data.</text>
</comment>
<dbReference type="AlphaFoldDB" id="X1HZ59"/>
<name>X1HZ59_9ZZZZ</name>
<feature type="non-terminal residue" evidence="2">
    <location>
        <position position="286"/>
    </location>
</feature>